<feature type="transmembrane region" description="Helical" evidence="1">
    <location>
        <begin position="70"/>
        <end position="89"/>
    </location>
</feature>
<feature type="transmembrane region" description="Helical" evidence="1">
    <location>
        <begin position="264"/>
        <end position="284"/>
    </location>
</feature>
<feature type="domain" description="EamA" evidence="2">
    <location>
        <begin position="148"/>
        <end position="277"/>
    </location>
</feature>
<keyword evidence="1" id="KW-0472">Membrane</keyword>
<feature type="transmembrane region" description="Helical" evidence="1">
    <location>
        <begin position="177"/>
        <end position="196"/>
    </location>
</feature>
<accession>A0A7Y9K4U4</accession>
<reference evidence="3 4" key="2">
    <citation type="submission" date="2020-08" db="EMBL/GenBank/DDBJ databases">
        <title>The Agave Microbiome: Exploring the role of microbial communities in plant adaptations to desert environments.</title>
        <authorList>
            <person name="Partida-Martinez L.P."/>
        </authorList>
    </citation>
    <scope>NUCLEOTIDE SEQUENCE [LARGE SCALE GENOMIC DNA]</scope>
    <source>
        <strain evidence="3 4">AS2.3</strain>
    </source>
</reference>
<keyword evidence="1" id="KW-0812">Transmembrane</keyword>
<name>A0A7Y9K4U4_9SPHN</name>
<gene>
    <name evidence="3" type="ORF">HD841_003561</name>
</gene>
<protein>
    <submittedName>
        <fullName evidence="3">Inner membrane transporter RhtA</fullName>
    </submittedName>
</protein>
<evidence type="ECO:0000259" key="2">
    <source>
        <dbReference type="Pfam" id="PF00892"/>
    </source>
</evidence>
<evidence type="ECO:0000313" key="3">
    <source>
        <dbReference type="EMBL" id="NYD91745.1"/>
    </source>
</evidence>
<dbReference type="RefSeq" id="WP_179510154.1">
    <property type="nucleotide sequence ID" value="NZ_JACCBY010000006.1"/>
</dbReference>
<feature type="transmembrane region" description="Helical" evidence="1">
    <location>
        <begin position="34"/>
        <end position="58"/>
    </location>
</feature>
<dbReference type="Pfam" id="PF00892">
    <property type="entry name" value="EamA"/>
    <property type="match status" value="1"/>
</dbReference>
<dbReference type="AlphaFoldDB" id="A0A7Y9K4U4"/>
<organism evidence="3 4">
    <name type="scientific">Sphingomonas melonis</name>
    <dbReference type="NCBI Taxonomy" id="152682"/>
    <lineage>
        <taxon>Bacteria</taxon>
        <taxon>Pseudomonadati</taxon>
        <taxon>Pseudomonadota</taxon>
        <taxon>Alphaproteobacteria</taxon>
        <taxon>Sphingomonadales</taxon>
        <taxon>Sphingomonadaceae</taxon>
        <taxon>Sphingomonas</taxon>
    </lineage>
</organism>
<dbReference type="InterPro" id="IPR000620">
    <property type="entry name" value="EamA_dom"/>
</dbReference>
<reference evidence="3 4" key="1">
    <citation type="submission" date="2020-07" db="EMBL/GenBank/DDBJ databases">
        <authorList>
            <person name="Partida-Martinez L."/>
            <person name="Huntemann M."/>
            <person name="Clum A."/>
            <person name="Wang J."/>
            <person name="Palaniappan K."/>
            <person name="Ritter S."/>
            <person name="Chen I.-M."/>
            <person name="Stamatis D."/>
            <person name="Reddy T."/>
            <person name="O'Malley R."/>
            <person name="Daum C."/>
            <person name="Shapiro N."/>
            <person name="Ivanova N."/>
            <person name="Kyrpides N."/>
            <person name="Woyke T."/>
        </authorList>
    </citation>
    <scope>NUCLEOTIDE SEQUENCE [LARGE SCALE GENOMIC DNA]</scope>
    <source>
        <strain evidence="3 4">AS2.3</strain>
    </source>
</reference>
<dbReference type="GO" id="GO:0016020">
    <property type="term" value="C:membrane"/>
    <property type="evidence" value="ECO:0007669"/>
    <property type="project" value="InterPro"/>
</dbReference>
<feature type="transmembrane region" description="Helical" evidence="1">
    <location>
        <begin position="95"/>
        <end position="114"/>
    </location>
</feature>
<feature type="transmembrane region" description="Helical" evidence="1">
    <location>
        <begin position="149"/>
        <end position="170"/>
    </location>
</feature>
<feature type="transmembrane region" description="Helical" evidence="1">
    <location>
        <begin position="121"/>
        <end position="137"/>
    </location>
</feature>
<dbReference type="Proteomes" id="UP000517753">
    <property type="component" value="Unassembled WGS sequence"/>
</dbReference>
<dbReference type="EMBL" id="JACCBY010000006">
    <property type="protein sequence ID" value="NYD91745.1"/>
    <property type="molecule type" value="Genomic_DNA"/>
</dbReference>
<evidence type="ECO:0000313" key="4">
    <source>
        <dbReference type="Proteomes" id="UP000517753"/>
    </source>
</evidence>
<sequence>MNVPGRGAAALFSIAPLLLSIISLYVGTSFAKTFFPIAGAAGITAMRIGLGALLMLAVQRPWRWAINREQRLAIAGYGVVLACMNLSFYAAVARLPLGVAIAIEFIGPLGVAFLRSRRMLDVLWVTLAAAGIGVLAVPRSAGTVTLDGVAYALLAALFWALYIISGACAARLVPQHGIVCLGLCTASIVAVPAGIAEAGSALLDPIILASGVAVAVLCSILPYSLETFALKRMTPATFEIIVSLEPAVGAFAAFAVISERLTDLQMIGIATVIVAAAGGTMTSAKRQAAVLPVA</sequence>
<feature type="transmembrane region" description="Helical" evidence="1">
    <location>
        <begin position="202"/>
        <end position="225"/>
    </location>
</feature>
<feature type="transmembrane region" description="Helical" evidence="1">
    <location>
        <begin position="237"/>
        <end position="258"/>
    </location>
</feature>
<proteinExistence type="predicted"/>
<dbReference type="InterPro" id="IPR037185">
    <property type="entry name" value="EmrE-like"/>
</dbReference>
<keyword evidence="4" id="KW-1185">Reference proteome</keyword>
<evidence type="ECO:0000256" key="1">
    <source>
        <dbReference type="SAM" id="Phobius"/>
    </source>
</evidence>
<comment type="caution">
    <text evidence="3">The sequence shown here is derived from an EMBL/GenBank/DDBJ whole genome shotgun (WGS) entry which is preliminary data.</text>
</comment>
<dbReference type="SUPFAM" id="SSF103481">
    <property type="entry name" value="Multidrug resistance efflux transporter EmrE"/>
    <property type="match status" value="1"/>
</dbReference>
<keyword evidence="1" id="KW-1133">Transmembrane helix</keyword>
<feature type="transmembrane region" description="Helical" evidence="1">
    <location>
        <begin position="7"/>
        <end position="28"/>
    </location>
</feature>